<evidence type="ECO:0000313" key="1">
    <source>
        <dbReference type="EMBL" id="CAC9973024.1"/>
    </source>
</evidence>
<organism evidence="1 2">
    <name type="scientific">Flavobacterium panici</name>
    <dbReference type="NCBI Taxonomy" id="2654843"/>
    <lineage>
        <taxon>Bacteria</taxon>
        <taxon>Pseudomonadati</taxon>
        <taxon>Bacteroidota</taxon>
        <taxon>Flavobacteriia</taxon>
        <taxon>Flavobacteriales</taxon>
        <taxon>Flavobacteriaceae</taxon>
        <taxon>Flavobacterium</taxon>
    </lineage>
</organism>
<comment type="caution">
    <text evidence="1">The sequence shown here is derived from an EMBL/GenBank/DDBJ whole genome shotgun (WGS) entry which is preliminary data.</text>
</comment>
<sequence>MFCKAKTFSGCKISTLKNDFSLKREAIFSFNIAKLNPLKYSV</sequence>
<dbReference type="EMBL" id="CAIJDE010000029">
    <property type="protein sequence ID" value="CAC9973024.1"/>
    <property type="molecule type" value="Genomic_DNA"/>
</dbReference>
<proteinExistence type="predicted"/>
<reference evidence="1 2" key="1">
    <citation type="submission" date="2020-06" db="EMBL/GenBank/DDBJ databases">
        <authorList>
            <person name="Criscuolo A."/>
        </authorList>
    </citation>
    <scope>NUCLEOTIDE SEQUENCE [LARGE SCALE GENOMIC DNA]</scope>
    <source>
        <strain evidence="1">PXU-55</strain>
    </source>
</reference>
<dbReference type="AlphaFoldDB" id="A0A9N8P0F8"/>
<keyword evidence="2" id="KW-1185">Reference proteome</keyword>
<gene>
    <name evidence="1" type="ORF">FLAPXU55_00703</name>
</gene>
<name>A0A9N8P0F8_9FLAO</name>
<evidence type="ECO:0000313" key="2">
    <source>
        <dbReference type="Proteomes" id="UP000533639"/>
    </source>
</evidence>
<protein>
    <submittedName>
        <fullName evidence="1">Uncharacterized protein</fullName>
    </submittedName>
</protein>
<dbReference type="Proteomes" id="UP000533639">
    <property type="component" value="Unassembled WGS sequence"/>
</dbReference>
<accession>A0A9N8P0F8</accession>